<feature type="region of interest" description="Disordered" evidence="1">
    <location>
        <begin position="358"/>
        <end position="377"/>
    </location>
</feature>
<evidence type="ECO:0000313" key="2">
    <source>
        <dbReference type="EMBL" id="CAI6340632.1"/>
    </source>
</evidence>
<dbReference type="PANTHER" id="PTHR35179">
    <property type="entry name" value="PROTEIN CBG02620"/>
    <property type="match status" value="1"/>
</dbReference>
<sequence length="612" mass="68899">MVSQVIATIFRSDLNDRGDPAHATITDFKYLASYNWLDSETPTILVPGFPPLWSPPAGALKLEPDSGRVYIDQNAARVPDAPLDPLFSAIFAQSPGFEMDSVDMITDRNNIRKLLRFLDGSSSDSFQIQVEIVEGKRALFTRIETENTTFIQGFQGYGRNFEKACTKSAIGTSGYYRIVSFSFGGLRCVVRNETDAYIDHVLERTAVQKDASTDSVSHLLERFQLAGSPIAPAYTPKITVKREGIEVDCSSILEIKTRAASKSIDTDETITQLWISQTPNLTSGYYVNGLFNDVKVRDMTQNVRDWEKSNQKLLCSLGHLLNQIIQSVKRSKNQVAVVRYEGGMKLDIIASKHNKAPVRSEDAELQDGNQITEDKLTEKKEDQYKTLAQTSTTSATKTPITIGNVRYEIDVSRIPRLASLVLDSSDQSSQSTEITYGAIPLFDVALKGIESGYRQCFRSISSNINLYRTLCDTYDFLEVDVCKGRTLNEIIKDLKAAQDYDEYRDKSKARDAAFKLIYSMLRDTFQSNEKHKNAIFNAVLFVTSHPGTFKWKTRNAIRAVYENQFMPSVKQRANLDQWHKLDSSGTADTDEDDVTTDEEYFDWYDSDFSGCS</sequence>
<dbReference type="OrthoDB" id="420564at2759"/>
<accession>A0A9W4UT29</accession>
<comment type="caution">
    <text evidence="2">The sequence shown here is derived from an EMBL/GenBank/DDBJ whole genome shotgun (WGS) entry which is preliminary data.</text>
</comment>
<dbReference type="AlphaFoldDB" id="A0A9W4UT29"/>
<name>A0A9W4UT29_9PLEO</name>
<dbReference type="Proteomes" id="UP001152607">
    <property type="component" value="Unassembled WGS sequence"/>
</dbReference>
<evidence type="ECO:0008006" key="4">
    <source>
        <dbReference type="Google" id="ProtNLM"/>
    </source>
</evidence>
<gene>
    <name evidence="2" type="ORF">PDIGIT_LOCUS13816</name>
</gene>
<proteinExistence type="predicted"/>
<dbReference type="PANTHER" id="PTHR35179:SF2">
    <property type="entry name" value="START DOMAIN-CONTAINING PROTEIN"/>
    <property type="match status" value="1"/>
</dbReference>
<dbReference type="EMBL" id="CAOQHR010000010">
    <property type="protein sequence ID" value="CAI6340632.1"/>
    <property type="molecule type" value="Genomic_DNA"/>
</dbReference>
<organism evidence="2 3">
    <name type="scientific">Periconia digitata</name>
    <dbReference type="NCBI Taxonomy" id="1303443"/>
    <lineage>
        <taxon>Eukaryota</taxon>
        <taxon>Fungi</taxon>
        <taxon>Dikarya</taxon>
        <taxon>Ascomycota</taxon>
        <taxon>Pezizomycotina</taxon>
        <taxon>Dothideomycetes</taxon>
        <taxon>Pleosporomycetidae</taxon>
        <taxon>Pleosporales</taxon>
        <taxon>Massarineae</taxon>
        <taxon>Periconiaceae</taxon>
        <taxon>Periconia</taxon>
    </lineage>
</organism>
<reference evidence="2" key="1">
    <citation type="submission" date="2023-01" db="EMBL/GenBank/DDBJ databases">
        <authorList>
            <person name="Van Ghelder C."/>
            <person name="Rancurel C."/>
        </authorList>
    </citation>
    <scope>NUCLEOTIDE SEQUENCE</scope>
    <source>
        <strain evidence="2">CNCM I-4278</strain>
    </source>
</reference>
<evidence type="ECO:0000256" key="1">
    <source>
        <dbReference type="SAM" id="MobiDB-lite"/>
    </source>
</evidence>
<protein>
    <recommendedName>
        <fullName evidence="4">Geranylgeranyl pyrophosphate synthetase</fullName>
    </recommendedName>
</protein>
<keyword evidence="3" id="KW-1185">Reference proteome</keyword>
<evidence type="ECO:0000313" key="3">
    <source>
        <dbReference type="Proteomes" id="UP001152607"/>
    </source>
</evidence>